<evidence type="ECO:0000256" key="1">
    <source>
        <dbReference type="SAM" id="MobiDB-lite"/>
    </source>
</evidence>
<accession>A0A8S5SFF8</accession>
<sequence>MAGRPREPINLILAKGKKHLTKAEIKERTESEITTDHIDVKPPEYLNDKEKKEFNKISKILLDIGIITELDEDCLAHYLISNTSYIKYTKKIRDLEEEYVKAKRKDKKNQILSDIDLYLQYQARALKQCRACANDMGLSISSRAKLVMPKPKETPPENKFSKFKVVE</sequence>
<reference evidence="2" key="1">
    <citation type="journal article" date="2021" name="Proc. Natl. Acad. Sci. U.S.A.">
        <title>A Catalog of Tens of Thousands of Viruses from Human Metagenomes Reveals Hidden Associations with Chronic Diseases.</title>
        <authorList>
            <person name="Tisza M.J."/>
            <person name="Buck C.B."/>
        </authorList>
    </citation>
    <scope>NUCLEOTIDE SEQUENCE</scope>
    <source>
        <strain evidence="2">Ct8mY9</strain>
    </source>
</reference>
<dbReference type="Pfam" id="PF05119">
    <property type="entry name" value="Terminase_4"/>
    <property type="match status" value="1"/>
</dbReference>
<organism evidence="2">
    <name type="scientific">Myoviridae sp. ct8mY9</name>
    <dbReference type="NCBI Taxonomy" id="2827664"/>
    <lineage>
        <taxon>Viruses</taxon>
        <taxon>Duplodnaviria</taxon>
        <taxon>Heunggongvirae</taxon>
        <taxon>Uroviricota</taxon>
        <taxon>Caudoviricetes</taxon>
    </lineage>
</organism>
<protein>
    <submittedName>
        <fullName evidence="2">Terminase small subunit</fullName>
    </submittedName>
</protein>
<feature type="compositionally biased region" description="Basic and acidic residues" evidence="1">
    <location>
        <begin position="150"/>
        <end position="167"/>
    </location>
</feature>
<evidence type="ECO:0000313" key="2">
    <source>
        <dbReference type="EMBL" id="DAF49367.1"/>
    </source>
</evidence>
<dbReference type="NCBIfam" id="TIGR01558">
    <property type="entry name" value="sm_term_P27"/>
    <property type="match status" value="1"/>
</dbReference>
<name>A0A8S5SFF8_9CAUD</name>
<proteinExistence type="predicted"/>
<dbReference type="InterPro" id="IPR006448">
    <property type="entry name" value="Phage_term_ssu_P27"/>
</dbReference>
<feature type="region of interest" description="Disordered" evidence="1">
    <location>
        <begin position="148"/>
        <end position="167"/>
    </location>
</feature>
<dbReference type="EMBL" id="BK032581">
    <property type="protein sequence ID" value="DAF49367.1"/>
    <property type="molecule type" value="Genomic_DNA"/>
</dbReference>